<gene>
    <name evidence="2" type="ORF">VTK73DRAFT_8253</name>
</gene>
<keyword evidence="3" id="KW-1185">Reference proteome</keyword>
<feature type="region of interest" description="Disordered" evidence="1">
    <location>
        <begin position="17"/>
        <end position="40"/>
    </location>
</feature>
<sequence length="145" mass="15461">MTGKSSGAGICTTPNVCHSTTSSSSTVSVPSPIHSGKPRDGSPLVCAHGFLTVRIEASHVADIPGARRGAVVIRDCLARCRQLRAAGEEGVSVVVFRATHWGVRRHRVNHEHRVLRSVYVGVDAETEKPCVSSSGSMAYVFRMPP</sequence>
<name>A0ABR3XR29_9PEZI</name>
<proteinExistence type="predicted"/>
<evidence type="ECO:0000313" key="3">
    <source>
        <dbReference type="Proteomes" id="UP001586593"/>
    </source>
</evidence>
<reference evidence="2 3" key="1">
    <citation type="journal article" date="2024" name="Commun. Biol.">
        <title>Comparative genomic analysis of thermophilic fungi reveals convergent evolutionary adaptations and gene losses.</title>
        <authorList>
            <person name="Steindorff A.S."/>
            <person name="Aguilar-Pontes M.V."/>
            <person name="Robinson A.J."/>
            <person name="Andreopoulos B."/>
            <person name="LaButti K."/>
            <person name="Kuo A."/>
            <person name="Mondo S."/>
            <person name="Riley R."/>
            <person name="Otillar R."/>
            <person name="Haridas S."/>
            <person name="Lipzen A."/>
            <person name="Grimwood J."/>
            <person name="Schmutz J."/>
            <person name="Clum A."/>
            <person name="Reid I.D."/>
            <person name="Moisan M.C."/>
            <person name="Butler G."/>
            <person name="Nguyen T.T.M."/>
            <person name="Dewar K."/>
            <person name="Conant G."/>
            <person name="Drula E."/>
            <person name="Henrissat B."/>
            <person name="Hansel C."/>
            <person name="Singer S."/>
            <person name="Hutchinson M.I."/>
            <person name="de Vries R.P."/>
            <person name="Natvig D.O."/>
            <person name="Powell A.J."/>
            <person name="Tsang A."/>
            <person name="Grigoriev I.V."/>
        </authorList>
    </citation>
    <scope>NUCLEOTIDE SEQUENCE [LARGE SCALE GENOMIC DNA]</scope>
    <source>
        <strain evidence="2 3">ATCC 24622</strain>
    </source>
</reference>
<evidence type="ECO:0000256" key="1">
    <source>
        <dbReference type="SAM" id="MobiDB-lite"/>
    </source>
</evidence>
<feature type="compositionally biased region" description="Low complexity" evidence="1">
    <location>
        <begin position="19"/>
        <end position="32"/>
    </location>
</feature>
<accession>A0ABR3XR29</accession>
<evidence type="ECO:0000313" key="2">
    <source>
        <dbReference type="EMBL" id="KAL1878029.1"/>
    </source>
</evidence>
<comment type="caution">
    <text evidence="2">The sequence shown here is derived from an EMBL/GenBank/DDBJ whole genome shotgun (WGS) entry which is preliminary data.</text>
</comment>
<dbReference type="Proteomes" id="UP001586593">
    <property type="component" value="Unassembled WGS sequence"/>
</dbReference>
<dbReference type="EMBL" id="JAZHXJ010000059">
    <property type="protein sequence ID" value="KAL1878029.1"/>
    <property type="molecule type" value="Genomic_DNA"/>
</dbReference>
<organism evidence="2 3">
    <name type="scientific">Phialemonium thermophilum</name>
    <dbReference type="NCBI Taxonomy" id="223376"/>
    <lineage>
        <taxon>Eukaryota</taxon>
        <taxon>Fungi</taxon>
        <taxon>Dikarya</taxon>
        <taxon>Ascomycota</taxon>
        <taxon>Pezizomycotina</taxon>
        <taxon>Sordariomycetes</taxon>
        <taxon>Sordariomycetidae</taxon>
        <taxon>Cephalothecales</taxon>
        <taxon>Cephalothecaceae</taxon>
        <taxon>Phialemonium</taxon>
    </lineage>
</organism>
<protein>
    <submittedName>
        <fullName evidence="2">Uncharacterized protein</fullName>
    </submittedName>
</protein>